<dbReference type="AlphaFoldDB" id="A0A8H5C5K0"/>
<evidence type="ECO:0000313" key="4">
    <source>
        <dbReference type="Proteomes" id="UP000559256"/>
    </source>
</evidence>
<dbReference type="OrthoDB" id="5232919at2759"/>
<dbReference type="InterPro" id="IPR023801">
    <property type="entry name" value="His_deacetylse_dom"/>
</dbReference>
<name>A0A8H5C5K0_9AGAR</name>
<dbReference type="GO" id="GO:0004407">
    <property type="term" value="F:histone deacetylase activity"/>
    <property type="evidence" value="ECO:0007669"/>
    <property type="project" value="TreeGrafter"/>
</dbReference>
<reference evidence="3 4" key="1">
    <citation type="journal article" date="2020" name="ISME J.">
        <title>Uncovering the hidden diversity of litter-decomposition mechanisms in mushroom-forming fungi.</title>
        <authorList>
            <person name="Floudas D."/>
            <person name="Bentzer J."/>
            <person name="Ahren D."/>
            <person name="Johansson T."/>
            <person name="Persson P."/>
            <person name="Tunlid A."/>
        </authorList>
    </citation>
    <scope>NUCLEOTIDE SEQUENCE [LARGE SCALE GENOMIC DNA]</scope>
    <source>
        <strain evidence="3 4">CBS 291.85</strain>
    </source>
</reference>
<dbReference type="PANTHER" id="PTHR47558">
    <property type="entry name" value="HISTONE DEACETYLASE HOS3"/>
    <property type="match status" value="1"/>
</dbReference>
<feature type="domain" description="Histone deacetylase" evidence="2">
    <location>
        <begin position="136"/>
        <end position="255"/>
    </location>
</feature>
<proteinExistence type="predicted"/>
<dbReference type="PANTHER" id="PTHR47558:SF1">
    <property type="entry name" value="HISTONE DEACETYLASE HOS3"/>
    <property type="match status" value="1"/>
</dbReference>
<dbReference type="InterPro" id="IPR023696">
    <property type="entry name" value="Ureohydrolase_dom_sf"/>
</dbReference>
<dbReference type="Gene3D" id="3.40.800.20">
    <property type="entry name" value="Histone deacetylase domain"/>
    <property type="match status" value="1"/>
</dbReference>
<accession>A0A8H5C5K0</accession>
<protein>
    <recommendedName>
        <fullName evidence="2">Histone deacetylase domain-containing protein</fullName>
    </recommendedName>
</protein>
<organism evidence="3 4">
    <name type="scientific">Tetrapyrgos nigripes</name>
    <dbReference type="NCBI Taxonomy" id="182062"/>
    <lineage>
        <taxon>Eukaryota</taxon>
        <taxon>Fungi</taxon>
        <taxon>Dikarya</taxon>
        <taxon>Basidiomycota</taxon>
        <taxon>Agaricomycotina</taxon>
        <taxon>Agaricomycetes</taxon>
        <taxon>Agaricomycetidae</taxon>
        <taxon>Agaricales</taxon>
        <taxon>Marasmiineae</taxon>
        <taxon>Marasmiaceae</taxon>
        <taxon>Tetrapyrgos</taxon>
    </lineage>
</organism>
<feature type="region of interest" description="Disordered" evidence="1">
    <location>
        <begin position="263"/>
        <end position="282"/>
    </location>
</feature>
<sequence>MDSKYDGFYLTQNHVNYPSFKNAQKWLTNMLRAPLDLSAIVERPERLRAVKVGLAAARARLEDVVRTHSRVDGTMEEVNAAENPDDLASALDKLKIATDPNLNTTNIVSIVHSSASLDIVNNAAVKFIHGDIDGDVYLQNLTNSIKESTEKISRGESEIPQGLAQGDLYLCPGSLNAIQGALGTVCEAVDRVFQSPSPPSLSTPNPSNYLIDRAFVAIRPLGHHCGEDTPSAFYFVNNVAVAAAHAHLKHGINRVQLEVEAQAEASGEEGGEPGNEEEKKQKPGLKVYYGSIHDILSYPCEDGKPELIQAASVSIHGAHGQWVENVHLQPYQSEPDGERHFWDELYPKVYMRLLRKAEEFVKDTNKQSDGEGEDVLVFIKLVRFFLHCFES</sequence>
<keyword evidence="4" id="KW-1185">Reference proteome</keyword>
<dbReference type="Proteomes" id="UP000559256">
    <property type="component" value="Unassembled WGS sequence"/>
</dbReference>
<feature type="compositionally biased region" description="Acidic residues" evidence="1">
    <location>
        <begin position="266"/>
        <end position="275"/>
    </location>
</feature>
<dbReference type="GO" id="GO:0005634">
    <property type="term" value="C:nucleus"/>
    <property type="evidence" value="ECO:0007669"/>
    <property type="project" value="TreeGrafter"/>
</dbReference>
<dbReference type="EMBL" id="JAACJM010000258">
    <property type="protein sequence ID" value="KAF5334553.1"/>
    <property type="molecule type" value="Genomic_DNA"/>
</dbReference>
<dbReference type="Pfam" id="PF00850">
    <property type="entry name" value="Hist_deacetyl"/>
    <property type="match status" value="1"/>
</dbReference>
<dbReference type="SUPFAM" id="SSF52768">
    <property type="entry name" value="Arginase/deacetylase"/>
    <property type="match status" value="1"/>
</dbReference>
<evidence type="ECO:0000313" key="3">
    <source>
        <dbReference type="EMBL" id="KAF5334553.1"/>
    </source>
</evidence>
<dbReference type="InterPro" id="IPR053244">
    <property type="entry name" value="HDAC_HD_type_1"/>
</dbReference>
<evidence type="ECO:0000256" key="1">
    <source>
        <dbReference type="SAM" id="MobiDB-lite"/>
    </source>
</evidence>
<dbReference type="InterPro" id="IPR037138">
    <property type="entry name" value="His_deacetylse_dom_sf"/>
</dbReference>
<evidence type="ECO:0000259" key="2">
    <source>
        <dbReference type="Pfam" id="PF00850"/>
    </source>
</evidence>
<gene>
    <name evidence="3" type="ORF">D9758_015774</name>
</gene>
<comment type="caution">
    <text evidence="3">The sequence shown here is derived from an EMBL/GenBank/DDBJ whole genome shotgun (WGS) entry which is preliminary data.</text>
</comment>